<sequence>MIFHGHNSSPQFPHEYIKRESYNIPLHATSAVPEVGPIRRDSRFAESQNRALEYRPAFTACSIEQTASSVAMPSQKRPAGDANGAPAKQVKAEHPEEFSNAVKKKLQSSQRTGQACDRCKVRKIRCDALPGGCSPCLQNSSECRTTDRITGRATSRGYTEGLEQQNRDLQHRIHELEQRLRQGGADIKPANAYHDAQGYDYQPAAPAPTWNSASSTYSSQSHNSMTVQQQETNMFRALPAFRAGCTGDNYLGVSPGNSNLSSIKGTALSILGMEIDIADFESMDMDEPDPSVFHPQLYNKSYQAFLQSALNINPRIEKVNLPDRNEGLTYADWYFRVLNPYMPLLHKPTFMKLLMRFYDDPNFLPTPAETVMVHMVFAIMFFQYAARNWEDPAQQANLTHSSNMHYHYSLSKFYQLSCSHTFADVQALTLICAHLRNFPKPGASWILTQTTISLAIELGLHRSAKRWAPESIPNPLDVEMRKRTFWALLAIHVTLSGKLGRPMAFRYEDFDVEMLEEVDDELLSENGLDKSRPGKCLHNIGLHAMRLLPLFMELYSTIYAVRRQSPENYISTINSLDSKLRTWKDNLPADLVKGEAGQNEREGRVFALYAQVWALEFRLLLRHPSVSRTTDPAFSAESMRICVESSRQMLGVVMQLQKYKSLDTTWYNSAVYVMAITTTLFAQWDKRGETSAADLAALRDEMDKWLDIMGDVGALLGSGNRLREAVRVVTDGTLGLLSRSLPVKNTASYGQNNGLQDSKSPPQRSNSAGTFSNSTSGPHVYAFEATATSNGNAATNPSYVQAENQLSHQQTPYPAATQYSTYPEPASTTSLPYTPHETSHAYSNYPNTSDAVEAPLLAAFAAQASQVQANGTWQRSPNTANSGSQASWQQWTNTLAGNLEPQDCFSASALVQLGGRVLAQSNGNAGQGSGMGDMGANQVGVNMESSVSMGRQANGELATSWPLNIFEIHGSTS</sequence>
<evidence type="ECO:0000256" key="2">
    <source>
        <dbReference type="ARBA" id="ARBA00023242"/>
    </source>
</evidence>
<dbReference type="SMART" id="SM00906">
    <property type="entry name" value="Fungal_trans"/>
    <property type="match status" value="1"/>
</dbReference>
<feature type="region of interest" description="Disordered" evidence="4">
    <location>
        <begin position="68"/>
        <end position="95"/>
    </location>
</feature>
<dbReference type="Pfam" id="PF04082">
    <property type="entry name" value="Fungal_trans"/>
    <property type="match status" value="1"/>
</dbReference>
<keyword evidence="3" id="KW-0175">Coiled coil</keyword>
<evidence type="ECO:0000259" key="5">
    <source>
        <dbReference type="PROSITE" id="PS50048"/>
    </source>
</evidence>
<dbReference type="PANTHER" id="PTHR46910">
    <property type="entry name" value="TRANSCRIPTION FACTOR PDR1"/>
    <property type="match status" value="1"/>
</dbReference>
<dbReference type="PANTHER" id="PTHR46910:SF4">
    <property type="entry name" value="ZN(2)-C6 FUNGAL-TYPE DOMAIN-CONTAINING PROTEIN"/>
    <property type="match status" value="1"/>
</dbReference>
<dbReference type="GO" id="GO:0003677">
    <property type="term" value="F:DNA binding"/>
    <property type="evidence" value="ECO:0007669"/>
    <property type="project" value="InterPro"/>
</dbReference>
<gene>
    <name evidence="6" type="ORF">PAC_05328</name>
</gene>
<evidence type="ECO:0000256" key="1">
    <source>
        <dbReference type="ARBA" id="ARBA00022723"/>
    </source>
</evidence>
<dbReference type="PROSITE" id="PS00463">
    <property type="entry name" value="ZN2_CY6_FUNGAL_1"/>
    <property type="match status" value="1"/>
</dbReference>
<feature type="compositionally biased region" description="Polar residues" evidence="4">
    <location>
        <begin position="816"/>
        <end position="832"/>
    </location>
</feature>
<dbReference type="GO" id="GO:0008270">
    <property type="term" value="F:zinc ion binding"/>
    <property type="evidence" value="ECO:0007669"/>
    <property type="project" value="InterPro"/>
</dbReference>
<dbReference type="GO" id="GO:0000981">
    <property type="term" value="F:DNA-binding transcription factor activity, RNA polymerase II-specific"/>
    <property type="evidence" value="ECO:0007669"/>
    <property type="project" value="InterPro"/>
</dbReference>
<evidence type="ECO:0000313" key="6">
    <source>
        <dbReference type="EMBL" id="CZR55440.1"/>
    </source>
</evidence>
<protein>
    <submittedName>
        <fullName evidence="6">Related to transcription activator protein</fullName>
    </submittedName>
</protein>
<dbReference type="InterPro" id="IPR036864">
    <property type="entry name" value="Zn2-C6_fun-type_DNA-bd_sf"/>
</dbReference>
<dbReference type="InterPro" id="IPR050987">
    <property type="entry name" value="AtrR-like"/>
</dbReference>
<dbReference type="OrthoDB" id="4456959at2759"/>
<dbReference type="Proteomes" id="UP000184330">
    <property type="component" value="Unassembled WGS sequence"/>
</dbReference>
<dbReference type="SMART" id="SM00066">
    <property type="entry name" value="GAL4"/>
    <property type="match status" value="1"/>
</dbReference>
<keyword evidence="7" id="KW-1185">Reference proteome</keyword>
<feature type="coiled-coil region" evidence="3">
    <location>
        <begin position="159"/>
        <end position="186"/>
    </location>
</feature>
<dbReference type="InterPro" id="IPR001138">
    <property type="entry name" value="Zn2Cys6_DnaBD"/>
</dbReference>
<dbReference type="STRING" id="576137.A0A1L7WRN9"/>
<keyword evidence="1" id="KW-0479">Metal-binding</keyword>
<name>A0A1L7WRN9_9HELO</name>
<evidence type="ECO:0000256" key="4">
    <source>
        <dbReference type="SAM" id="MobiDB-lite"/>
    </source>
</evidence>
<proteinExistence type="predicted"/>
<evidence type="ECO:0000256" key="3">
    <source>
        <dbReference type="SAM" id="Coils"/>
    </source>
</evidence>
<accession>A0A1L7WRN9</accession>
<dbReference type="PROSITE" id="PS50048">
    <property type="entry name" value="ZN2_CY6_FUNGAL_2"/>
    <property type="match status" value="1"/>
</dbReference>
<organism evidence="6 7">
    <name type="scientific">Phialocephala subalpina</name>
    <dbReference type="NCBI Taxonomy" id="576137"/>
    <lineage>
        <taxon>Eukaryota</taxon>
        <taxon>Fungi</taxon>
        <taxon>Dikarya</taxon>
        <taxon>Ascomycota</taxon>
        <taxon>Pezizomycotina</taxon>
        <taxon>Leotiomycetes</taxon>
        <taxon>Helotiales</taxon>
        <taxon>Mollisiaceae</taxon>
        <taxon>Phialocephala</taxon>
        <taxon>Phialocephala fortinii species complex</taxon>
    </lineage>
</organism>
<dbReference type="GO" id="GO:0006351">
    <property type="term" value="P:DNA-templated transcription"/>
    <property type="evidence" value="ECO:0007669"/>
    <property type="project" value="InterPro"/>
</dbReference>
<reference evidence="6 7" key="1">
    <citation type="submission" date="2016-03" db="EMBL/GenBank/DDBJ databases">
        <authorList>
            <person name="Ploux O."/>
        </authorList>
    </citation>
    <scope>NUCLEOTIDE SEQUENCE [LARGE SCALE GENOMIC DNA]</scope>
    <source>
        <strain evidence="6 7">UAMH 11012</strain>
    </source>
</reference>
<feature type="region of interest" description="Disordered" evidence="4">
    <location>
        <begin position="747"/>
        <end position="776"/>
    </location>
</feature>
<dbReference type="CDD" id="cd12148">
    <property type="entry name" value="fungal_TF_MHR"/>
    <property type="match status" value="1"/>
</dbReference>
<dbReference type="Pfam" id="PF00172">
    <property type="entry name" value="Zn_clus"/>
    <property type="match status" value="1"/>
</dbReference>
<dbReference type="AlphaFoldDB" id="A0A1L7WRN9"/>
<feature type="region of interest" description="Disordered" evidence="4">
    <location>
        <begin position="816"/>
        <end position="846"/>
    </location>
</feature>
<dbReference type="EMBL" id="FJOG01000006">
    <property type="protein sequence ID" value="CZR55440.1"/>
    <property type="molecule type" value="Genomic_DNA"/>
</dbReference>
<evidence type="ECO:0000313" key="7">
    <source>
        <dbReference type="Proteomes" id="UP000184330"/>
    </source>
</evidence>
<dbReference type="InterPro" id="IPR007219">
    <property type="entry name" value="XnlR_reg_dom"/>
</dbReference>
<keyword evidence="2" id="KW-0539">Nucleus</keyword>
<dbReference type="SUPFAM" id="SSF57701">
    <property type="entry name" value="Zn2/Cys6 DNA-binding domain"/>
    <property type="match status" value="1"/>
</dbReference>
<dbReference type="Gene3D" id="4.10.240.10">
    <property type="entry name" value="Zn(2)-C6 fungal-type DNA-binding domain"/>
    <property type="match status" value="1"/>
</dbReference>
<feature type="domain" description="Zn(2)-C6 fungal-type" evidence="5">
    <location>
        <begin position="115"/>
        <end position="145"/>
    </location>
</feature>
<dbReference type="CDD" id="cd00067">
    <property type="entry name" value="GAL4"/>
    <property type="match status" value="1"/>
</dbReference>